<dbReference type="Pfam" id="PF12146">
    <property type="entry name" value="Hydrolase_4"/>
    <property type="match status" value="1"/>
</dbReference>
<evidence type="ECO:0000259" key="3">
    <source>
        <dbReference type="Pfam" id="PF12146"/>
    </source>
</evidence>
<comment type="similarity">
    <text evidence="1">Belongs to the AB hydrolase superfamily. AB hydrolase 4 family.</text>
</comment>
<dbReference type="RefSeq" id="WP_077026066.1">
    <property type="nucleotide sequence ID" value="NZ_CP017641.1"/>
</dbReference>
<dbReference type="AlphaFoldDB" id="A0A1P8WLA0"/>
<dbReference type="GO" id="GO:0034338">
    <property type="term" value="F:short-chain carboxylesterase activity"/>
    <property type="evidence" value="ECO:0007669"/>
    <property type="project" value="TreeGrafter"/>
</dbReference>
<dbReference type="InterPro" id="IPR012020">
    <property type="entry name" value="ABHD4"/>
</dbReference>
<feature type="active site" description="Charge relay system" evidence="2">
    <location>
        <position position="176"/>
    </location>
</feature>
<dbReference type="KEGG" id="fmr:Fuma_04450"/>
<feature type="domain" description="Serine aminopeptidase S33" evidence="3">
    <location>
        <begin position="97"/>
        <end position="311"/>
    </location>
</feature>
<evidence type="ECO:0000313" key="5">
    <source>
        <dbReference type="Proteomes" id="UP000187735"/>
    </source>
</evidence>
<dbReference type="OrthoDB" id="332676at2"/>
<dbReference type="Proteomes" id="UP000187735">
    <property type="component" value="Chromosome"/>
</dbReference>
<sequence>MPEKHGNHSVQSAAEREKLALADSAPVVSLLEAPSGTPKFEPAIGLRNAHAQTIYGTLRPARPRVANTVQRRLRFADGDFAVLHDDQPATWKRGDHVALLMHGMAGCHQSGYMVRTAAKLMDRNVRVFRMDHRGCGAATMLAQNPYHAGRIRDVEAAIRMLERLCPGSPVSVAGFSLSGNLLLRYLGEDPQSLPLSLFRAVAVCPPVDLQHCVEKLSSTRMGQRYDWYFARQLVSNIVNTPLWREDLPLAMTNRAPRRIVEFDEFYTAPASGYRSAEHYYAEASARDFVSDIRVHTSILVAEDDPLVSSEPWLSLTLPTNITMCMTKHGGHLGFISRKGIESDNRWMDWRVVDWLLN</sequence>
<dbReference type="InterPro" id="IPR022742">
    <property type="entry name" value="Hydrolase_4"/>
</dbReference>
<gene>
    <name evidence="4" type="ORF">Fuma_04450</name>
</gene>
<reference evidence="4 5" key="1">
    <citation type="journal article" date="2016" name="Front. Microbiol.">
        <title>Fuerstia marisgermanicae gen. nov., sp. nov., an Unusual Member of the Phylum Planctomycetes from the German Wadden Sea.</title>
        <authorList>
            <person name="Kohn T."/>
            <person name="Heuer A."/>
            <person name="Jogler M."/>
            <person name="Vollmers J."/>
            <person name="Boedeker C."/>
            <person name="Bunk B."/>
            <person name="Rast P."/>
            <person name="Borchert D."/>
            <person name="Glockner I."/>
            <person name="Freese H.M."/>
            <person name="Klenk H.P."/>
            <person name="Overmann J."/>
            <person name="Kaster A.K."/>
            <person name="Rohde M."/>
            <person name="Wiegand S."/>
            <person name="Jogler C."/>
        </authorList>
    </citation>
    <scope>NUCLEOTIDE SEQUENCE [LARGE SCALE GENOMIC DNA]</scope>
    <source>
        <strain evidence="4 5">NH11</strain>
    </source>
</reference>
<accession>A0A1P8WLA0</accession>
<name>A0A1P8WLA0_9PLAN</name>
<feature type="active site" description="Charge relay system" evidence="2">
    <location>
        <position position="331"/>
    </location>
</feature>
<dbReference type="Gene3D" id="3.40.50.1820">
    <property type="entry name" value="alpha/beta hydrolase"/>
    <property type="match status" value="1"/>
</dbReference>
<dbReference type="GO" id="GO:0047372">
    <property type="term" value="F:monoacylglycerol lipase activity"/>
    <property type="evidence" value="ECO:0007669"/>
    <property type="project" value="TreeGrafter"/>
</dbReference>
<dbReference type="PIRSF" id="PIRSF005211">
    <property type="entry name" value="Ab_hydro_YheT"/>
    <property type="match status" value="1"/>
</dbReference>
<keyword evidence="5" id="KW-1185">Reference proteome</keyword>
<dbReference type="PANTHER" id="PTHR10794">
    <property type="entry name" value="ABHYDROLASE DOMAIN-CONTAINING PROTEIN"/>
    <property type="match status" value="1"/>
</dbReference>
<evidence type="ECO:0000313" key="4">
    <source>
        <dbReference type="EMBL" id="APZ94811.1"/>
    </source>
</evidence>
<protein>
    <submittedName>
        <fullName evidence="4">Putative hydrolase</fullName>
    </submittedName>
</protein>
<dbReference type="EMBL" id="CP017641">
    <property type="protein sequence ID" value="APZ94811.1"/>
    <property type="molecule type" value="Genomic_DNA"/>
</dbReference>
<dbReference type="PANTHER" id="PTHR10794:SF63">
    <property type="entry name" value="ALPHA_BETA HYDROLASE 1, ISOFORM A"/>
    <property type="match status" value="1"/>
</dbReference>
<organism evidence="4 5">
    <name type="scientific">Fuerstiella marisgermanici</name>
    <dbReference type="NCBI Taxonomy" id="1891926"/>
    <lineage>
        <taxon>Bacteria</taxon>
        <taxon>Pseudomonadati</taxon>
        <taxon>Planctomycetota</taxon>
        <taxon>Planctomycetia</taxon>
        <taxon>Planctomycetales</taxon>
        <taxon>Planctomycetaceae</taxon>
        <taxon>Fuerstiella</taxon>
    </lineage>
</organism>
<dbReference type="InterPro" id="IPR050960">
    <property type="entry name" value="AB_hydrolase_4_sf"/>
</dbReference>
<dbReference type="SUPFAM" id="SSF53474">
    <property type="entry name" value="alpha/beta-Hydrolases"/>
    <property type="match status" value="1"/>
</dbReference>
<evidence type="ECO:0000256" key="1">
    <source>
        <dbReference type="ARBA" id="ARBA00010884"/>
    </source>
</evidence>
<dbReference type="STRING" id="1891926.Fuma_04450"/>
<proteinExistence type="inferred from homology"/>
<evidence type="ECO:0000256" key="2">
    <source>
        <dbReference type="PIRSR" id="PIRSR005211-1"/>
    </source>
</evidence>
<feature type="active site" description="Charge relay system" evidence="2">
    <location>
        <position position="304"/>
    </location>
</feature>
<keyword evidence="4" id="KW-0378">Hydrolase</keyword>
<dbReference type="InterPro" id="IPR029058">
    <property type="entry name" value="AB_hydrolase_fold"/>
</dbReference>